<dbReference type="EMBL" id="FOQE01000008">
    <property type="protein sequence ID" value="SFH64597.1"/>
    <property type="molecule type" value="Genomic_DNA"/>
</dbReference>
<keyword evidence="4" id="KW-1003">Cell membrane</keyword>
<evidence type="ECO:0000256" key="8">
    <source>
        <dbReference type="ARBA" id="ARBA00022958"/>
    </source>
</evidence>
<dbReference type="RefSeq" id="WP_092091827.1">
    <property type="nucleotide sequence ID" value="NZ_FOQE01000008.1"/>
</dbReference>
<protein>
    <submittedName>
        <fullName evidence="14">Trk system potassium uptake protein TrkH</fullName>
    </submittedName>
</protein>
<dbReference type="PIRSF" id="PIRSF006247">
    <property type="entry name" value="TrkH"/>
    <property type="match status" value="1"/>
</dbReference>
<keyword evidence="7 13" id="KW-0812">Transmembrane</keyword>
<keyword evidence="6" id="KW-0633">Potassium transport</keyword>
<feature type="transmembrane region" description="Helical" evidence="13">
    <location>
        <begin position="454"/>
        <end position="474"/>
    </location>
</feature>
<feature type="binding site" evidence="12">
    <location>
        <position position="431"/>
    </location>
    <ligand>
        <name>K(+)</name>
        <dbReference type="ChEBI" id="CHEBI:29103"/>
    </ligand>
</feature>
<dbReference type="InterPro" id="IPR004772">
    <property type="entry name" value="TrkH"/>
</dbReference>
<evidence type="ECO:0000256" key="6">
    <source>
        <dbReference type="ARBA" id="ARBA00022538"/>
    </source>
</evidence>
<evidence type="ECO:0000256" key="13">
    <source>
        <dbReference type="SAM" id="Phobius"/>
    </source>
</evidence>
<evidence type="ECO:0000256" key="3">
    <source>
        <dbReference type="ARBA" id="ARBA00022448"/>
    </source>
</evidence>
<feature type="transmembrane region" description="Helical" evidence="13">
    <location>
        <begin position="393"/>
        <end position="413"/>
    </location>
</feature>
<feature type="transmembrane region" description="Helical" evidence="13">
    <location>
        <begin position="183"/>
        <end position="204"/>
    </location>
</feature>
<keyword evidence="9 13" id="KW-1133">Transmembrane helix</keyword>
<feature type="transmembrane region" description="Helical" evidence="13">
    <location>
        <begin position="133"/>
        <end position="153"/>
    </location>
</feature>
<evidence type="ECO:0000313" key="15">
    <source>
        <dbReference type="Proteomes" id="UP000198668"/>
    </source>
</evidence>
<evidence type="ECO:0000256" key="10">
    <source>
        <dbReference type="ARBA" id="ARBA00023065"/>
    </source>
</evidence>
<keyword evidence="12" id="KW-0479">Metal-binding</keyword>
<evidence type="ECO:0000256" key="7">
    <source>
        <dbReference type="ARBA" id="ARBA00022692"/>
    </source>
</evidence>
<evidence type="ECO:0000256" key="4">
    <source>
        <dbReference type="ARBA" id="ARBA00022475"/>
    </source>
</evidence>
<keyword evidence="11 13" id="KW-0472">Membrane</keyword>
<keyword evidence="10" id="KW-0406">Ion transport</keyword>
<proteinExistence type="inferred from homology"/>
<dbReference type="PANTHER" id="PTHR32024:SF2">
    <property type="entry name" value="TRK SYSTEM POTASSIUM UPTAKE PROTEIN TRKG-RELATED"/>
    <property type="match status" value="1"/>
</dbReference>
<feature type="transmembrane region" description="Helical" evidence="13">
    <location>
        <begin position="12"/>
        <end position="31"/>
    </location>
</feature>
<organism evidence="14 15">
    <name type="scientific">Pisciglobus halotolerans</name>
    <dbReference type="NCBI Taxonomy" id="745365"/>
    <lineage>
        <taxon>Bacteria</taxon>
        <taxon>Bacillati</taxon>
        <taxon>Bacillota</taxon>
        <taxon>Bacilli</taxon>
        <taxon>Lactobacillales</taxon>
        <taxon>Carnobacteriaceae</taxon>
    </lineage>
</organism>
<evidence type="ECO:0000256" key="5">
    <source>
        <dbReference type="ARBA" id="ARBA00022519"/>
    </source>
</evidence>
<keyword evidence="8 12" id="KW-0630">Potassium</keyword>
<dbReference type="InterPro" id="IPR003445">
    <property type="entry name" value="Cat_transpt"/>
</dbReference>
<evidence type="ECO:0000313" key="14">
    <source>
        <dbReference type="EMBL" id="SFH64597.1"/>
    </source>
</evidence>
<feature type="binding site" evidence="12">
    <location>
        <position position="112"/>
    </location>
    <ligand>
        <name>K(+)</name>
        <dbReference type="ChEBI" id="CHEBI:29103"/>
    </ligand>
</feature>
<gene>
    <name evidence="14" type="ORF">SAMN04489868_10888</name>
</gene>
<evidence type="ECO:0000256" key="11">
    <source>
        <dbReference type="ARBA" id="ARBA00023136"/>
    </source>
</evidence>
<feature type="binding site" evidence="12">
    <location>
        <position position="220"/>
    </location>
    <ligand>
        <name>K(+)</name>
        <dbReference type="ChEBI" id="CHEBI:29103"/>
    </ligand>
</feature>
<feature type="transmembrane region" description="Helical" evidence="13">
    <location>
        <begin position="71"/>
        <end position="91"/>
    </location>
</feature>
<feature type="binding site" evidence="12">
    <location>
        <position position="315"/>
    </location>
    <ligand>
        <name>K(+)</name>
        <dbReference type="ChEBI" id="CHEBI:29103"/>
    </ligand>
</feature>
<dbReference type="GO" id="GO:0046872">
    <property type="term" value="F:metal ion binding"/>
    <property type="evidence" value="ECO:0007669"/>
    <property type="project" value="UniProtKB-KW"/>
</dbReference>
<evidence type="ECO:0000256" key="12">
    <source>
        <dbReference type="PIRSR" id="PIRSR006247-1"/>
    </source>
</evidence>
<keyword evidence="5" id="KW-0997">Cell inner membrane</keyword>
<evidence type="ECO:0000256" key="9">
    <source>
        <dbReference type="ARBA" id="ARBA00022989"/>
    </source>
</evidence>
<accession>A0A1I3BQM9</accession>
<dbReference type="OrthoDB" id="9810952at2"/>
<reference evidence="14 15" key="1">
    <citation type="submission" date="2016-10" db="EMBL/GenBank/DDBJ databases">
        <authorList>
            <person name="de Groot N.N."/>
        </authorList>
    </citation>
    <scope>NUCLEOTIDE SEQUENCE [LARGE SCALE GENOMIC DNA]</scope>
    <source>
        <strain evidence="14 15">DSM 27630</strain>
    </source>
</reference>
<feature type="binding site" evidence="12">
    <location>
        <position position="314"/>
    </location>
    <ligand>
        <name>K(+)</name>
        <dbReference type="ChEBI" id="CHEBI:29103"/>
    </ligand>
</feature>
<dbReference type="Proteomes" id="UP000198668">
    <property type="component" value="Unassembled WGS sequence"/>
</dbReference>
<comment type="similarity">
    <text evidence="2">Belongs to the TrkH potassium transport family.</text>
</comment>
<feature type="transmembrane region" description="Helical" evidence="13">
    <location>
        <begin position="327"/>
        <end position="350"/>
    </location>
</feature>
<evidence type="ECO:0000256" key="1">
    <source>
        <dbReference type="ARBA" id="ARBA00004429"/>
    </source>
</evidence>
<dbReference type="PANTHER" id="PTHR32024">
    <property type="entry name" value="TRK SYSTEM POTASSIUM UPTAKE PROTEIN TRKG-RELATED"/>
    <property type="match status" value="1"/>
</dbReference>
<feature type="transmembrane region" description="Helical" evidence="13">
    <location>
        <begin position="37"/>
        <end position="55"/>
    </location>
</feature>
<comment type="subcellular location">
    <subcellularLocation>
        <location evidence="1">Cell inner membrane</location>
        <topology evidence="1">Multi-pass membrane protein</topology>
    </subcellularLocation>
</comment>
<dbReference type="GO" id="GO:0015379">
    <property type="term" value="F:potassium:chloride symporter activity"/>
    <property type="evidence" value="ECO:0007669"/>
    <property type="project" value="InterPro"/>
</dbReference>
<feature type="transmembrane region" description="Helical" evidence="13">
    <location>
        <begin position="236"/>
        <end position="260"/>
    </location>
</feature>
<dbReference type="Pfam" id="PF02386">
    <property type="entry name" value="TrkH"/>
    <property type="match status" value="1"/>
</dbReference>
<evidence type="ECO:0000256" key="2">
    <source>
        <dbReference type="ARBA" id="ARBA00009137"/>
    </source>
</evidence>
<feature type="transmembrane region" description="Helical" evidence="13">
    <location>
        <begin position="272"/>
        <end position="291"/>
    </location>
</feature>
<name>A0A1I3BQM9_9LACT</name>
<keyword evidence="3" id="KW-0813">Transport</keyword>
<sequence>MNFSIVRFTTGRLLQIEAFLLLLPLLVSFIYREPMQYPLSFGAVILILLVIGQLTSRKMPRKTRITTKEGFVVVSLSWILLSFFGALPFVFSGDIPSLIDAFFETSSGFTTTGSSILTNVEALSHSMLFWRSFTHLIGGMGILVFALAVLPQFESESVYIMKAEVPGPTFGKLVSKLSSTARILYVIYLSMTLVVVILLLFGGMNLFDALLHAFGVAGTGGFGIKNGGIASYDSAYIQYVIAIGMLVFGVNFNLYYMILIKQVRQVFKSEELKWYLGIVASAVMLIGLNLLSSYDSLEKLFRDVLFSVSSVITTTGFSTADFGKWPLFSQIILLLLMFIGGSAGSTAGGLKVSRIVILFKTVMSEIKRVAQPNRVVSIRYDEKALSKETKHAVANYILIYAVIYIALLLLISFDSPDFLTAFSSVAATFNNIGPGLGAVGPAESFAGLNDFSKVILSFSMLAGRLEIFPMIILFSPRTWKK</sequence>
<dbReference type="GO" id="GO:0005886">
    <property type="term" value="C:plasma membrane"/>
    <property type="evidence" value="ECO:0007669"/>
    <property type="project" value="UniProtKB-SubCell"/>
</dbReference>
<keyword evidence="15" id="KW-1185">Reference proteome</keyword>
<feature type="binding site" evidence="12">
    <location>
        <position position="111"/>
    </location>
    <ligand>
        <name>K(+)</name>
        <dbReference type="ChEBI" id="CHEBI:29103"/>
    </ligand>
</feature>
<dbReference type="AlphaFoldDB" id="A0A1I3BQM9"/>